<keyword evidence="4 10" id="KW-0067">ATP-binding</keyword>
<dbReference type="SUPFAM" id="SSF90123">
    <property type="entry name" value="ABC transporter transmembrane region"/>
    <property type="match status" value="1"/>
</dbReference>
<protein>
    <submittedName>
        <fullName evidence="10">Putative multidrug resistance ABC transporter ATP-binding/permease protein YheI</fullName>
        <ecNumber evidence="10">3.6.3.-</ecNumber>
    </submittedName>
</protein>
<comment type="subcellular location">
    <subcellularLocation>
        <location evidence="1">Cell membrane</location>
        <topology evidence="1">Multi-pass membrane protein</topology>
    </subcellularLocation>
</comment>
<keyword evidence="5 7" id="KW-1133">Transmembrane helix</keyword>
<dbReference type="GO" id="GO:0005886">
    <property type="term" value="C:plasma membrane"/>
    <property type="evidence" value="ECO:0007669"/>
    <property type="project" value="UniProtKB-SubCell"/>
</dbReference>
<dbReference type="InterPro" id="IPR011527">
    <property type="entry name" value="ABC1_TM_dom"/>
</dbReference>
<dbReference type="GO" id="GO:0140359">
    <property type="term" value="F:ABC-type transporter activity"/>
    <property type="evidence" value="ECO:0007669"/>
    <property type="project" value="InterPro"/>
</dbReference>
<sequence length="598" mass="66476">METKLNETCSEEKVNVLKLLWKMMTYKKGLYTLNCFLWVLIHVEPLLWGVIIKIFFDILGDERKFDFSLLAVVAVAVAYAAGRIVNIYIGAGVDNLHRFIMSALLRRNIFESILQKPGACSIPWPAGEALNCFRDDAETVENSISWTLDFIGDLAFAAVAIVILMSINVKITLVVFTPLVAIVGIVQMLSSKLQKYRRAAREATGIVTGAMGEIFAAVQAVKVAGEEENVLNYLEGLNKKRHKMMMKDSLLMQVLDSIFQNTVNIGTGFILLLAAVSMKNGDLTIGDLSLFIYYLNFVADFTGFFGEFIAHNKQAKISFKRMADLMQETLAESVVKHNHLYLKPRKLKYRETTNCSDILQSPLQSIQIKNLSYKYDSSGIGIDNVSFSLKRGTFTVITGRIGSGKSTLLKVLLGLLPADSGNVQWNGKVIQKPGEFFTAPQSAYTPQVPNLMSDTVKNNILLGLSENVATVNEAIYSAVLDQDINTFENGLDTVIGPKGMKLSGGQIQRVAVARMFARKSELMVFDDISSALDVETENKLWTRVFEKKEATCLVVSNRRTALKQADQIIVMKDGKVYAKGTLDELLKNCDEMQAIWGR</sequence>
<feature type="transmembrane region" description="Helical" evidence="7">
    <location>
        <begin position="30"/>
        <end position="56"/>
    </location>
</feature>
<evidence type="ECO:0000259" key="8">
    <source>
        <dbReference type="PROSITE" id="PS50893"/>
    </source>
</evidence>
<evidence type="ECO:0000259" key="9">
    <source>
        <dbReference type="PROSITE" id="PS50929"/>
    </source>
</evidence>
<dbReference type="GO" id="GO:0016887">
    <property type="term" value="F:ATP hydrolysis activity"/>
    <property type="evidence" value="ECO:0007669"/>
    <property type="project" value="InterPro"/>
</dbReference>
<dbReference type="SUPFAM" id="SSF52540">
    <property type="entry name" value="P-loop containing nucleoside triphosphate hydrolases"/>
    <property type="match status" value="1"/>
</dbReference>
<evidence type="ECO:0000256" key="7">
    <source>
        <dbReference type="SAM" id="Phobius"/>
    </source>
</evidence>
<dbReference type="InterPro" id="IPR036640">
    <property type="entry name" value="ABC1_TM_sf"/>
</dbReference>
<dbReference type="InterPro" id="IPR003593">
    <property type="entry name" value="AAA+_ATPase"/>
</dbReference>
<keyword evidence="2 7" id="KW-0812">Transmembrane</keyword>
<dbReference type="InterPro" id="IPR017871">
    <property type="entry name" value="ABC_transporter-like_CS"/>
</dbReference>
<evidence type="ECO:0000256" key="5">
    <source>
        <dbReference type="ARBA" id="ARBA00022989"/>
    </source>
</evidence>
<gene>
    <name evidence="10" type="primary">yheI_2</name>
    <name evidence="10" type="ORF">CLORY_43960</name>
</gene>
<dbReference type="RefSeq" id="WP_079428553.1">
    <property type="nucleotide sequence ID" value="NZ_MZGV01000109.1"/>
</dbReference>
<evidence type="ECO:0000256" key="4">
    <source>
        <dbReference type="ARBA" id="ARBA00022840"/>
    </source>
</evidence>
<name>A0A1V4I6U4_9CLOT</name>
<feature type="transmembrane region" description="Helical" evidence="7">
    <location>
        <begin position="290"/>
        <end position="310"/>
    </location>
</feature>
<keyword evidence="6 7" id="KW-0472">Membrane</keyword>
<dbReference type="GO" id="GO:0005524">
    <property type="term" value="F:ATP binding"/>
    <property type="evidence" value="ECO:0007669"/>
    <property type="project" value="UniProtKB-KW"/>
</dbReference>
<dbReference type="PANTHER" id="PTHR24221:SF423">
    <property type="entry name" value="ABC TRANSPORTER"/>
    <property type="match status" value="1"/>
</dbReference>
<evidence type="ECO:0000256" key="6">
    <source>
        <dbReference type="ARBA" id="ARBA00023136"/>
    </source>
</evidence>
<keyword evidence="11" id="KW-1185">Reference proteome</keyword>
<accession>A0A1V4I6U4</accession>
<dbReference type="SMART" id="SM00382">
    <property type="entry name" value="AAA"/>
    <property type="match status" value="1"/>
</dbReference>
<evidence type="ECO:0000256" key="1">
    <source>
        <dbReference type="ARBA" id="ARBA00004651"/>
    </source>
</evidence>
<feature type="transmembrane region" description="Helical" evidence="7">
    <location>
        <begin position="250"/>
        <end position="278"/>
    </location>
</feature>
<dbReference type="Pfam" id="PF00664">
    <property type="entry name" value="ABC_membrane"/>
    <property type="match status" value="1"/>
</dbReference>
<dbReference type="PANTHER" id="PTHR24221">
    <property type="entry name" value="ATP-BINDING CASSETTE SUB-FAMILY B"/>
    <property type="match status" value="1"/>
</dbReference>
<feature type="domain" description="ABC transmembrane type-1" evidence="9">
    <location>
        <begin position="50"/>
        <end position="310"/>
    </location>
</feature>
<dbReference type="EMBL" id="MZGV01000109">
    <property type="protein sequence ID" value="OPJ55673.1"/>
    <property type="molecule type" value="Genomic_DNA"/>
</dbReference>
<dbReference type="PROSITE" id="PS50893">
    <property type="entry name" value="ABC_TRANSPORTER_2"/>
    <property type="match status" value="1"/>
</dbReference>
<dbReference type="OrthoDB" id="9770415at2"/>
<feature type="transmembrane region" description="Helical" evidence="7">
    <location>
        <begin position="171"/>
        <end position="189"/>
    </location>
</feature>
<evidence type="ECO:0000313" key="11">
    <source>
        <dbReference type="Proteomes" id="UP000190080"/>
    </source>
</evidence>
<feature type="transmembrane region" description="Helical" evidence="7">
    <location>
        <begin position="68"/>
        <end position="91"/>
    </location>
</feature>
<comment type="caution">
    <text evidence="10">The sequence shown here is derived from an EMBL/GenBank/DDBJ whole genome shotgun (WGS) entry which is preliminary data.</text>
</comment>
<keyword evidence="10" id="KW-0378">Hydrolase</keyword>
<dbReference type="PROSITE" id="PS00211">
    <property type="entry name" value="ABC_TRANSPORTER_1"/>
    <property type="match status" value="1"/>
</dbReference>
<dbReference type="InterPro" id="IPR003439">
    <property type="entry name" value="ABC_transporter-like_ATP-bd"/>
</dbReference>
<evidence type="ECO:0000256" key="3">
    <source>
        <dbReference type="ARBA" id="ARBA00022741"/>
    </source>
</evidence>
<dbReference type="Pfam" id="PF00005">
    <property type="entry name" value="ABC_tran"/>
    <property type="match status" value="1"/>
</dbReference>
<dbReference type="InterPro" id="IPR039421">
    <property type="entry name" value="Type_1_exporter"/>
</dbReference>
<dbReference type="EC" id="3.6.3.-" evidence="10"/>
<dbReference type="PROSITE" id="PS50929">
    <property type="entry name" value="ABC_TM1F"/>
    <property type="match status" value="1"/>
</dbReference>
<evidence type="ECO:0000256" key="2">
    <source>
        <dbReference type="ARBA" id="ARBA00022692"/>
    </source>
</evidence>
<evidence type="ECO:0000313" key="10">
    <source>
        <dbReference type="EMBL" id="OPJ55673.1"/>
    </source>
</evidence>
<dbReference type="STRING" id="1450648.CLORY_43960"/>
<dbReference type="Proteomes" id="UP000190080">
    <property type="component" value="Unassembled WGS sequence"/>
</dbReference>
<dbReference type="Gene3D" id="3.40.50.300">
    <property type="entry name" value="P-loop containing nucleotide triphosphate hydrolases"/>
    <property type="match status" value="1"/>
</dbReference>
<proteinExistence type="predicted"/>
<dbReference type="InterPro" id="IPR027417">
    <property type="entry name" value="P-loop_NTPase"/>
</dbReference>
<organism evidence="10 11">
    <name type="scientific">Clostridium oryzae</name>
    <dbReference type="NCBI Taxonomy" id="1450648"/>
    <lineage>
        <taxon>Bacteria</taxon>
        <taxon>Bacillati</taxon>
        <taxon>Bacillota</taxon>
        <taxon>Clostridia</taxon>
        <taxon>Eubacteriales</taxon>
        <taxon>Clostridiaceae</taxon>
        <taxon>Clostridium</taxon>
    </lineage>
</organism>
<keyword evidence="3" id="KW-0547">Nucleotide-binding</keyword>
<dbReference type="AlphaFoldDB" id="A0A1V4I6U4"/>
<feature type="domain" description="ABC transporter" evidence="8">
    <location>
        <begin position="366"/>
        <end position="598"/>
    </location>
</feature>
<dbReference type="Gene3D" id="1.20.1560.10">
    <property type="entry name" value="ABC transporter type 1, transmembrane domain"/>
    <property type="match status" value="1"/>
</dbReference>
<reference evidence="10 11" key="1">
    <citation type="submission" date="2017-03" db="EMBL/GenBank/DDBJ databases">
        <title>Genome sequence of Clostridium oryzae DSM 28571.</title>
        <authorList>
            <person name="Poehlein A."/>
            <person name="Daniel R."/>
        </authorList>
    </citation>
    <scope>NUCLEOTIDE SEQUENCE [LARGE SCALE GENOMIC DNA]</scope>
    <source>
        <strain evidence="10 11">DSM 28571</strain>
    </source>
</reference>
<feature type="transmembrane region" description="Helical" evidence="7">
    <location>
        <begin position="144"/>
        <end position="165"/>
    </location>
</feature>
<dbReference type="CDD" id="cd07346">
    <property type="entry name" value="ABC_6TM_exporters"/>
    <property type="match status" value="1"/>
</dbReference>